<dbReference type="PANTHER" id="PTHR18945">
    <property type="entry name" value="NEUROTRANSMITTER GATED ION CHANNEL"/>
    <property type="match status" value="1"/>
</dbReference>
<dbReference type="InterPro" id="IPR006202">
    <property type="entry name" value="Neur_chan_lig-bd"/>
</dbReference>
<sequence length="378" mass="40838">MASRPAVLLTTLLLCAYSAPARCACDNATRLSRQVDALLAEYERESPPPDAPVTVTLGLDVRHAALDQQQSTMRLLADLRMTWYDPRLKWNATEWECDSAPTSAWRLWRPDVLVLNSAAGSAGELWMRARMHNTGNVSWITRLDVTVPVALALADWPQDTQTCTFEFGSRLSNKDEMVLEIGDFKHVVVFEAGPWEIVSVSRQEASWQRGEEQVSVAAWSVALRRRAPAHVLGAGAVLLAGALLLAAATALPPHQRHPLAACASFIAALWLITALLRLPGGRACPRVLGVMCALCVCGALAAASAALVLRVARLSGPPPHYLRDLLSRLSTVCRLTPSAESCVWSESGAWAAAARLADRVLCAALLLALLVLLAVHLL</sequence>
<feature type="chain" id="PRO_5029014293" evidence="2">
    <location>
        <begin position="24"/>
        <end position="378"/>
    </location>
</feature>
<accession>A0A7E5VYK1</accession>
<dbReference type="GeneID" id="113497814"/>
<dbReference type="GO" id="GO:0016020">
    <property type="term" value="C:membrane"/>
    <property type="evidence" value="ECO:0007669"/>
    <property type="project" value="InterPro"/>
</dbReference>
<organism evidence="4 5">
    <name type="scientific">Trichoplusia ni</name>
    <name type="common">Cabbage looper</name>
    <dbReference type="NCBI Taxonomy" id="7111"/>
    <lineage>
        <taxon>Eukaryota</taxon>
        <taxon>Metazoa</taxon>
        <taxon>Ecdysozoa</taxon>
        <taxon>Arthropoda</taxon>
        <taxon>Hexapoda</taxon>
        <taxon>Insecta</taxon>
        <taxon>Pterygota</taxon>
        <taxon>Neoptera</taxon>
        <taxon>Endopterygota</taxon>
        <taxon>Lepidoptera</taxon>
        <taxon>Glossata</taxon>
        <taxon>Ditrysia</taxon>
        <taxon>Noctuoidea</taxon>
        <taxon>Noctuidae</taxon>
        <taxon>Plusiinae</taxon>
        <taxon>Trichoplusia</taxon>
    </lineage>
</organism>
<keyword evidence="4" id="KW-1185">Reference proteome</keyword>
<dbReference type="InterPro" id="IPR036734">
    <property type="entry name" value="Neur_chan_lig-bd_sf"/>
</dbReference>
<feature type="transmembrane region" description="Helical" evidence="1">
    <location>
        <begin position="360"/>
        <end position="377"/>
    </location>
</feature>
<dbReference type="Pfam" id="PF02931">
    <property type="entry name" value="Neur_chan_LBD"/>
    <property type="match status" value="1"/>
</dbReference>
<proteinExistence type="predicted"/>
<dbReference type="GO" id="GO:0005230">
    <property type="term" value="F:extracellular ligand-gated monoatomic ion channel activity"/>
    <property type="evidence" value="ECO:0007669"/>
    <property type="project" value="InterPro"/>
</dbReference>
<feature type="signal peptide" evidence="2">
    <location>
        <begin position="1"/>
        <end position="23"/>
    </location>
</feature>
<dbReference type="OrthoDB" id="5920062at2759"/>
<feature type="domain" description="Neurotransmitter-gated ion-channel ligand-binding" evidence="3">
    <location>
        <begin position="33"/>
        <end position="199"/>
    </location>
</feature>
<dbReference type="Gene3D" id="2.70.170.10">
    <property type="entry name" value="Neurotransmitter-gated ion-channel ligand-binding domain"/>
    <property type="match status" value="1"/>
</dbReference>
<keyword evidence="1" id="KW-0812">Transmembrane</keyword>
<evidence type="ECO:0000256" key="1">
    <source>
        <dbReference type="SAM" id="Phobius"/>
    </source>
</evidence>
<dbReference type="InterPro" id="IPR006201">
    <property type="entry name" value="Neur_channel"/>
</dbReference>
<dbReference type="SUPFAM" id="SSF63712">
    <property type="entry name" value="Nicotinic receptor ligand binding domain-like"/>
    <property type="match status" value="1"/>
</dbReference>
<gene>
    <name evidence="5" type="primary">LOC113497814</name>
</gene>
<keyword evidence="1" id="KW-0472">Membrane</keyword>
<feature type="transmembrane region" description="Helical" evidence="1">
    <location>
        <begin position="258"/>
        <end position="276"/>
    </location>
</feature>
<protein>
    <submittedName>
        <fullName evidence="5">5-hydroxytryptamine receptor 3E-like</fullName>
    </submittedName>
</protein>
<feature type="transmembrane region" description="Helical" evidence="1">
    <location>
        <begin position="288"/>
        <end position="309"/>
    </location>
</feature>
<dbReference type="CDD" id="cd18989">
    <property type="entry name" value="LGIC_ECD_cation"/>
    <property type="match status" value="1"/>
</dbReference>
<keyword evidence="2" id="KW-0732">Signal</keyword>
<dbReference type="KEGG" id="tnl:113497814"/>
<evidence type="ECO:0000256" key="2">
    <source>
        <dbReference type="SAM" id="SignalP"/>
    </source>
</evidence>
<reference evidence="5" key="1">
    <citation type="submission" date="2025-08" db="UniProtKB">
        <authorList>
            <consortium name="RefSeq"/>
        </authorList>
    </citation>
    <scope>IDENTIFICATION</scope>
</reference>
<feature type="transmembrane region" description="Helical" evidence="1">
    <location>
        <begin position="231"/>
        <end position="251"/>
    </location>
</feature>
<evidence type="ECO:0000259" key="3">
    <source>
        <dbReference type="Pfam" id="PF02931"/>
    </source>
</evidence>
<evidence type="ECO:0000313" key="5">
    <source>
        <dbReference type="RefSeq" id="XP_026733372.1"/>
    </source>
</evidence>
<dbReference type="InParanoid" id="A0A7E5VYK1"/>
<dbReference type="AlphaFoldDB" id="A0A7E5VYK1"/>
<dbReference type="Proteomes" id="UP000322000">
    <property type="component" value="Chromosome 9"/>
</dbReference>
<dbReference type="GO" id="GO:0004888">
    <property type="term" value="F:transmembrane signaling receptor activity"/>
    <property type="evidence" value="ECO:0007669"/>
    <property type="project" value="InterPro"/>
</dbReference>
<name>A0A7E5VYK1_TRINI</name>
<keyword evidence="1" id="KW-1133">Transmembrane helix</keyword>
<dbReference type="RefSeq" id="XP_026733372.1">
    <property type="nucleotide sequence ID" value="XM_026877571.1"/>
</dbReference>
<evidence type="ECO:0000313" key="4">
    <source>
        <dbReference type="Proteomes" id="UP000322000"/>
    </source>
</evidence>